<evidence type="ECO:0000256" key="1">
    <source>
        <dbReference type="ARBA" id="ARBA00004563"/>
    </source>
</evidence>
<dbReference type="InterPro" id="IPR055447">
    <property type="entry name" value="Rhabdo_glycop_CD"/>
</dbReference>
<dbReference type="KEGG" id="vg:33194342"/>
<proteinExistence type="predicted"/>
<accession>A0A1Z2RTB8</accession>
<sequence>MIHNSELLANAFLMIALISWTTCEDQSHNMKILFPTSSKIEWHDVSPSNLICSTARIHQNIAHGLSFVVNRPVIGKDPKISGTLCVAIELTTTCSKGFFGGVDVTLSTSPADLSEENCRKEIASQNQGEFSSAEHPQPVCSWMKTSSTSRTVIHLSKMDAHYDPYSDTLFSSIFLSGKCRASFCQTVFENRLWIPQESLTEYCSTEHLVESSMMIYNSSSNGSSLWSPDFDISEEEKPCIMNFCGQKGLRFASGEWVALSRQSIPKAPWVGEHFYHLKDCDGHTTVNLVEAHQDLRHMTKVVLEEFIDEQCEMTVNKLKEGNMISRIELQTLYPRTPGFHPIYRYTQGKFLMGMAHYSWVSIESSEIFPYISIRSSLNKSIEYSYWTMDNRTQIIDGPNGLYILDHQLIYGLEEEQKFRRILSKSSKHVFPILPEQKTNGQSFVRLLSHTSYSFSDDASLVDVIWHPVLTCLIITAILLPSMIGIIWCTKNQVFIKKLKSFAQRDVEPSEDISEAEGEYFNP</sequence>
<feature type="domain" description="Spike glycoprotein fusion" evidence="10">
    <location>
        <begin position="81"/>
        <end position="179"/>
    </location>
</feature>
<name>A0A1Z2RTB8_9RHAB</name>
<evidence type="ECO:0000256" key="2">
    <source>
        <dbReference type="ARBA" id="ARBA00022692"/>
    </source>
</evidence>
<evidence type="ECO:0000259" key="11">
    <source>
        <dbReference type="Pfam" id="PF24833"/>
    </source>
</evidence>
<evidence type="ECO:0000313" key="13">
    <source>
        <dbReference type="EMBL" id="ASA47437.1"/>
    </source>
</evidence>
<evidence type="ECO:0000256" key="8">
    <source>
        <dbReference type="ARBA" id="ARBA00023180"/>
    </source>
</evidence>
<evidence type="ECO:0000256" key="3">
    <source>
        <dbReference type="ARBA" id="ARBA00022729"/>
    </source>
</evidence>
<evidence type="ECO:0000259" key="10">
    <source>
        <dbReference type="Pfam" id="PF00974"/>
    </source>
</evidence>
<feature type="domain" description="Spike glycoprotein G central" evidence="11">
    <location>
        <begin position="279"/>
        <end position="400"/>
    </location>
</feature>
<keyword evidence="6 9" id="KW-1133">Transmembrane helix</keyword>
<evidence type="ECO:0000256" key="4">
    <source>
        <dbReference type="ARBA" id="ARBA00022844"/>
    </source>
</evidence>
<evidence type="ECO:0000256" key="6">
    <source>
        <dbReference type="ARBA" id="ARBA00022989"/>
    </source>
</evidence>
<evidence type="ECO:0000313" key="14">
    <source>
        <dbReference type="Proteomes" id="UP000203328"/>
    </source>
</evidence>
<dbReference type="RefSeq" id="YP_009388615.1">
    <property type="nucleotide sequence ID" value="NC_035132.1"/>
</dbReference>
<keyword evidence="5" id="KW-0261">Viral envelope protein</keyword>
<feature type="transmembrane region" description="Helical" evidence="9">
    <location>
        <begin position="464"/>
        <end position="489"/>
    </location>
</feature>
<evidence type="ECO:0000256" key="7">
    <source>
        <dbReference type="ARBA" id="ARBA00023136"/>
    </source>
</evidence>
<reference evidence="13 14" key="1">
    <citation type="journal article" date="2017" name="J. Virol.">
        <title>High Resolution Meta-Transcriptomics Reveals the Ecological Dynamics of Mosquito-Associated RNA Viruses in Western Australia.</title>
        <authorList>
            <person name="Shi M."/>
            <person name="Neville P."/>
            <person name="Nicholson J."/>
            <person name="Eden J.S."/>
            <person name="Imrie A."/>
            <person name="Holmes E.C."/>
        </authorList>
    </citation>
    <scope>NUCLEOTIDE SEQUENCE [LARGE SCALE GENOMIC DNA]</scope>
    <source>
        <strain evidence="12">Mos172X35455</strain>
        <strain evidence="14">mosWSB71420</strain>
        <strain evidence="13">MosWSB71420</strain>
    </source>
</reference>
<dbReference type="Pfam" id="PF00974">
    <property type="entry name" value="Rhabdo_glycop_FD"/>
    <property type="match status" value="1"/>
</dbReference>
<organism evidence="13 14">
    <name type="scientific">Culex rhabdo-like virus</name>
    <dbReference type="NCBI Taxonomy" id="2010277"/>
    <lineage>
        <taxon>Viruses</taxon>
        <taxon>Riboviria</taxon>
        <taxon>Orthornavirae</taxon>
        <taxon>Negarnaviricota</taxon>
        <taxon>Haploviricotina</taxon>
        <taxon>Monjiviricetes</taxon>
        <taxon>Mononegavirales</taxon>
        <taxon>Rhabdoviridae</taxon>
        <taxon>Alpharhabdovirinae</taxon>
        <taxon>Ohlsrhavirus</taxon>
        <taxon>Ohlsrhavirus culex</taxon>
    </lineage>
</organism>
<keyword evidence="2 9" id="KW-0812">Transmembrane</keyword>
<dbReference type="Proteomes" id="UP000273424">
    <property type="component" value="Segment"/>
</dbReference>
<dbReference type="EMBL" id="MF176269">
    <property type="protein sequence ID" value="ASA47326.1"/>
    <property type="molecule type" value="Genomic_RNA"/>
</dbReference>
<dbReference type="GeneID" id="33194342"/>
<keyword evidence="7 9" id="KW-0472">Membrane</keyword>
<dbReference type="GO" id="GO:0055036">
    <property type="term" value="C:virion membrane"/>
    <property type="evidence" value="ECO:0007669"/>
    <property type="project" value="UniProtKB-SubCell"/>
</dbReference>
<dbReference type="GO" id="GO:0019031">
    <property type="term" value="C:viral envelope"/>
    <property type="evidence" value="ECO:0007669"/>
    <property type="project" value="UniProtKB-KW"/>
</dbReference>
<comment type="subcellular location">
    <subcellularLocation>
        <location evidence="1">Virion membrane</location>
        <topology evidence="1">Single-pass type I membrane protein</topology>
    </subcellularLocation>
</comment>
<dbReference type="SUPFAM" id="SSF161008">
    <property type="entry name" value="Viral glycoprotein ectodomain-like"/>
    <property type="match status" value="1"/>
</dbReference>
<keyword evidence="3" id="KW-0732">Signal</keyword>
<evidence type="ECO:0000313" key="12">
    <source>
        <dbReference type="EMBL" id="ASA47326.1"/>
    </source>
</evidence>
<evidence type="ECO:0000256" key="9">
    <source>
        <dbReference type="SAM" id="Phobius"/>
    </source>
</evidence>
<protein>
    <submittedName>
        <fullName evidence="13">Glycoprotein</fullName>
    </submittedName>
</protein>
<dbReference type="OrthoDB" id="21147at10239"/>
<keyword evidence="8" id="KW-0325">Glycoprotein</keyword>
<dbReference type="InterPro" id="IPR001903">
    <property type="entry name" value="Rhabdo_glycop_FD"/>
</dbReference>
<keyword evidence="4" id="KW-0946">Virion</keyword>
<dbReference type="EMBL" id="MF176333">
    <property type="protein sequence ID" value="ASA47437.1"/>
    <property type="molecule type" value="Genomic_RNA"/>
</dbReference>
<evidence type="ECO:0000256" key="5">
    <source>
        <dbReference type="ARBA" id="ARBA00022879"/>
    </source>
</evidence>
<keyword evidence="14" id="KW-1185">Reference proteome</keyword>
<dbReference type="Pfam" id="PF24833">
    <property type="entry name" value="Rhabdo_glycop_CD"/>
    <property type="match status" value="1"/>
</dbReference>
<dbReference type="Proteomes" id="UP000203328">
    <property type="component" value="Segment"/>
</dbReference>
<dbReference type="Gene3D" id="2.30.29.130">
    <property type="match status" value="1"/>
</dbReference>